<organism evidence="11 12">
    <name type="scientific">Enterobacter agglomerans</name>
    <name type="common">Erwinia herbicola</name>
    <name type="synonym">Pantoea agglomerans</name>
    <dbReference type="NCBI Taxonomy" id="549"/>
    <lineage>
        <taxon>Bacteria</taxon>
        <taxon>Pseudomonadati</taxon>
        <taxon>Pseudomonadota</taxon>
        <taxon>Gammaproteobacteria</taxon>
        <taxon>Enterobacterales</taxon>
        <taxon>Erwiniaceae</taxon>
        <taxon>Pantoea</taxon>
        <taxon>Pantoea agglomerans group</taxon>
    </lineage>
</organism>
<evidence type="ECO:0000256" key="4">
    <source>
        <dbReference type="ARBA" id="ARBA00022475"/>
    </source>
</evidence>
<dbReference type="InterPro" id="IPR006153">
    <property type="entry name" value="Cation/H_exchanger_TM"/>
</dbReference>
<feature type="domain" description="Cation/H+ exchanger transmembrane" evidence="10">
    <location>
        <begin position="19"/>
        <end position="117"/>
    </location>
</feature>
<feature type="transmembrane region" description="Helical" evidence="9">
    <location>
        <begin position="60"/>
        <end position="77"/>
    </location>
</feature>
<keyword evidence="8 9" id="KW-0472">Membrane</keyword>
<keyword evidence="6 9" id="KW-1133">Transmembrane helix</keyword>
<dbReference type="Gene3D" id="1.20.1530.20">
    <property type="match status" value="1"/>
</dbReference>
<reference evidence="11 12" key="1">
    <citation type="submission" date="2019-11" db="EMBL/GenBank/DDBJ databases">
        <title>Draft Genome Sequence of Plant Growth-Promoting Rhizosphere-Associated Bacteria.</title>
        <authorList>
            <person name="Vasilyev I.Y."/>
            <person name="Radchenko V."/>
            <person name="Ilnitskaya E.V."/>
        </authorList>
    </citation>
    <scope>NUCLEOTIDE SEQUENCE [LARGE SCALE GENOMIC DNA]</scope>
    <source>
        <strain evidence="11 12">VRA_MhP_f</strain>
    </source>
</reference>
<feature type="transmembrane region" description="Helical" evidence="9">
    <location>
        <begin position="89"/>
        <end position="115"/>
    </location>
</feature>
<dbReference type="PANTHER" id="PTHR32507">
    <property type="entry name" value="NA(+)/H(+) ANTIPORTER 1"/>
    <property type="match status" value="1"/>
</dbReference>
<accession>A0A7X2SXM4</accession>
<evidence type="ECO:0000313" key="11">
    <source>
        <dbReference type="EMBL" id="MSE17850.1"/>
    </source>
</evidence>
<gene>
    <name evidence="11" type="primary">cvrA</name>
    <name evidence="11" type="synonym">nhaP2</name>
    <name evidence="11" type="synonym">ycgO</name>
    <name evidence="11" type="ORF">GKC49_22925</name>
</gene>
<keyword evidence="2" id="KW-0813">Transport</keyword>
<evidence type="ECO:0000256" key="9">
    <source>
        <dbReference type="SAM" id="Phobius"/>
    </source>
</evidence>
<dbReference type="Proteomes" id="UP000461948">
    <property type="component" value="Unassembled WGS sequence"/>
</dbReference>
<dbReference type="PANTHER" id="PTHR32507:SF7">
    <property type="entry name" value="K(+)_H(+) ANTIPORTER NHAP2"/>
    <property type="match status" value="1"/>
</dbReference>
<protein>
    <submittedName>
        <fullName evidence="11">K+/H+ antiporter</fullName>
    </submittedName>
</protein>
<comment type="caution">
    <text evidence="11">The sequence shown here is derived from an EMBL/GenBank/DDBJ whole genome shotgun (WGS) entry which is preliminary data.</text>
</comment>
<evidence type="ECO:0000256" key="5">
    <source>
        <dbReference type="ARBA" id="ARBA00022692"/>
    </source>
</evidence>
<feature type="transmembrane region" description="Helical" evidence="9">
    <location>
        <begin position="6"/>
        <end position="23"/>
    </location>
</feature>
<evidence type="ECO:0000256" key="6">
    <source>
        <dbReference type="ARBA" id="ARBA00022989"/>
    </source>
</evidence>
<dbReference type="GO" id="GO:0015297">
    <property type="term" value="F:antiporter activity"/>
    <property type="evidence" value="ECO:0007669"/>
    <property type="project" value="UniProtKB-KW"/>
</dbReference>
<evidence type="ECO:0000256" key="7">
    <source>
        <dbReference type="ARBA" id="ARBA00023065"/>
    </source>
</evidence>
<sequence length="120" mass="12392">MNHTIVYSLFIIGSVLVASSILLSSFSSRLGIPILVIFLALGMLTGVDGIGGIAFDNYPAAYLISNLALAIILLDGGMRTKASSFKVALGPALSLATVGVMITAGLTGVVAAWLFNLDMM</sequence>
<comment type="subcellular location">
    <subcellularLocation>
        <location evidence="1">Cell membrane</location>
        <topology evidence="1">Multi-pass membrane protein</topology>
    </subcellularLocation>
</comment>
<evidence type="ECO:0000313" key="12">
    <source>
        <dbReference type="Proteomes" id="UP000461948"/>
    </source>
</evidence>
<keyword evidence="4" id="KW-1003">Cell membrane</keyword>
<dbReference type="InterPro" id="IPR038770">
    <property type="entry name" value="Na+/solute_symporter_sf"/>
</dbReference>
<proteinExistence type="predicted"/>
<dbReference type="Pfam" id="PF00999">
    <property type="entry name" value="Na_H_Exchanger"/>
    <property type="match status" value="1"/>
</dbReference>
<evidence type="ECO:0000259" key="10">
    <source>
        <dbReference type="Pfam" id="PF00999"/>
    </source>
</evidence>
<feature type="transmembrane region" description="Helical" evidence="9">
    <location>
        <begin position="30"/>
        <end position="54"/>
    </location>
</feature>
<keyword evidence="7" id="KW-0406">Ion transport</keyword>
<name>A0A7X2SXM4_ENTAG</name>
<evidence type="ECO:0000256" key="8">
    <source>
        <dbReference type="ARBA" id="ARBA00023136"/>
    </source>
</evidence>
<dbReference type="GO" id="GO:1902600">
    <property type="term" value="P:proton transmembrane transport"/>
    <property type="evidence" value="ECO:0007669"/>
    <property type="project" value="InterPro"/>
</dbReference>
<feature type="non-terminal residue" evidence="11">
    <location>
        <position position="120"/>
    </location>
</feature>
<evidence type="ECO:0000256" key="2">
    <source>
        <dbReference type="ARBA" id="ARBA00022448"/>
    </source>
</evidence>
<dbReference type="AlphaFoldDB" id="A0A7X2SXM4"/>
<keyword evidence="3" id="KW-0050">Antiport</keyword>
<dbReference type="GO" id="GO:0005886">
    <property type="term" value="C:plasma membrane"/>
    <property type="evidence" value="ECO:0007669"/>
    <property type="project" value="UniProtKB-SubCell"/>
</dbReference>
<evidence type="ECO:0000256" key="1">
    <source>
        <dbReference type="ARBA" id="ARBA00004651"/>
    </source>
</evidence>
<evidence type="ECO:0000256" key="3">
    <source>
        <dbReference type="ARBA" id="ARBA00022449"/>
    </source>
</evidence>
<keyword evidence="5 9" id="KW-0812">Transmembrane</keyword>
<dbReference type="EMBL" id="WKLC01001411">
    <property type="protein sequence ID" value="MSE17850.1"/>
    <property type="molecule type" value="Genomic_DNA"/>
</dbReference>